<name>A0A286RHN6_9BACT</name>
<sequence>MKGGRKAGSYNTGEDGFLLCPWGCRLVVCHGCRRFYQNYPPLGPQKVTKTQFTCGAPRMPGWRV</sequence>
<accession>A0A286RHN6</accession>
<dbReference type="EMBL" id="CP018477">
    <property type="protein sequence ID" value="ASV75470.1"/>
    <property type="molecule type" value="Genomic_DNA"/>
</dbReference>
<proteinExistence type="predicted"/>
<gene>
    <name evidence="1" type="ORF">THTE_2868</name>
</gene>
<dbReference type="Proteomes" id="UP000215086">
    <property type="component" value="Chromosome"/>
</dbReference>
<reference evidence="1 2" key="1">
    <citation type="journal article" name="Front. Microbiol.">
        <title>Sugar Metabolism of the First Thermophilic Planctomycete Thermogutta terrifontis: Comparative Genomic and Transcriptomic Approaches.</title>
        <authorList>
            <person name="Elcheninov A.G."/>
            <person name="Menzel P."/>
            <person name="Gudbergsdottir S.R."/>
            <person name="Slesarev A.I."/>
            <person name="Kadnikov V.V."/>
            <person name="Krogh A."/>
            <person name="Bonch-Osmolovskaya E.A."/>
            <person name="Peng X."/>
            <person name="Kublanov I.V."/>
        </authorList>
    </citation>
    <scope>NUCLEOTIDE SEQUENCE [LARGE SCALE GENOMIC DNA]</scope>
    <source>
        <strain evidence="1 2">R1</strain>
    </source>
</reference>
<dbReference type="KEGG" id="ttf:THTE_2868"/>
<organism evidence="1 2">
    <name type="scientific">Thermogutta terrifontis</name>
    <dbReference type="NCBI Taxonomy" id="1331910"/>
    <lineage>
        <taxon>Bacteria</taxon>
        <taxon>Pseudomonadati</taxon>
        <taxon>Planctomycetota</taxon>
        <taxon>Planctomycetia</taxon>
        <taxon>Pirellulales</taxon>
        <taxon>Thermoguttaceae</taxon>
        <taxon>Thermogutta</taxon>
    </lineage>
</organism>
<evidence type="ECO:0000313" key="2">
    <source>
        <dbReference type="Proteomes" id="UP000215086"/>
    </source>
</evidence>
<keyword evidence="2" id="KW-1185">Reference proteome</keyword>
<evidence type="ECO:0000313" key="1">
    <source>
        <dbReference type="EMBL" id="ASV75470.1"/>
    </source>
</evidence>
<protein>
    <submittedName>
        <fullName evidence="1">Uncharacterized protein</fullName>
    </submittedName>
</protein>
<dbReference type="AlphaFoldDB" id="A0A286RHN6"/>